<dbReference type="Gene3D" id="1.10.150.250">
    <property type="entry name" value="Flavinator of succinate dehydrogenase"/>
    <property type="match status" value="1"/>
</dbReference>
<evidence type="ECO:0000313" key="7">
    <source>
        <dbReference type="EMBL" id="KDO13072.1"/>
    </source>
</evidence>
<dbReference type="OrthoDB" id="9180899at2"/>
<comment type="similarity">
    <text evidence="3">Belongs to the SdhE FAD assembly factor family.</text>
</comment>
<dbReference type="Proteomes" id="UP000216173">
    <property type="component" value="Unassembled WGS sequence"/>
</dbReference>
<dbReference type="InterPro" id="IPR005631">
    <property type="entry name" value="SDH"/>
</dbReference>
<evidence type="ECO:0000313" key="8">
    <source>
        <dbReference type="EMBL" id="KQA22927.1"/>
    </source>
</evidence>
<dbReference type="GO" id="GO:0005737">
    <property type="term" value="C:cytoplasm"/>
    <property type="evidence" value="ECO:0007669"/>
    <property type="project" value="UniProtKB-SubCell"/>
</dbReference>
<evidence type="ECO:0000256" key="6">
    <source>
        <dbReference type="ARBA" id="ARBA00023186"/>
    </source>
</evidence>
<evidence type="ECO:0000256" key="3">
    <source>
        <dbReference type="ARBA" id="ARBA00008571"/>
    </source>
</evidence>
<dbReference type="EMBL" id="LBGP01000018">
    <property type="protein sequence ID" value="KQB00243.1"/>
    <property type="molecule type" value="Genomic_DNA"/>
</dbReference>
<dbReference type="Pfam" id="PF03937">
    <property type="entry name" value="Sdh5"/>
    <property type="match status" value="1"/>
</dbReference>
<sequence length="86" mass="9883">MYTAEQKARIKWACRRGMLELDVVIMPFFEECFDSLTESEQNDFVALLESDDPDLFSWIMGHGRCENLGLAAMVDKIVAHNLSKVR</sequence>
<keyword evidence="6" id="KW-0143">Chaperone</keyword>
<dbReference type="SUPFAM" id="SSF109910">
    <property type="entry name" value="YgfY-like"/>
    <property type="match status" value="1"/>
</dbReference>
<evidence type="ECO:0000313" key="14">
    <source>
        <dbReference type="Proteomes" id="UP000216173"/>
    </source>
</evidence>
<evidence type="ECO:0000256" key="4">
    <source>
        <dbReference type="ARBA" id="ARBA00019418"/>
    </source>
</evidence>
<evidence type="ECO:0000313" key="13">
    <source>
        <dbReference type="Proteomes" id="UP000053724"/>
    </source>
</evidence>
<evidence type="ECO:0000313" key="9">
    <source>
        <dbReference type="EMBL" id="KQB00243.1"/>
    </source>
</evidence>
<proteinExistence type="inferred from homology"/>
<dbReference type="Proteomes" id="UP000027331">
    <property type="component" value="Unassembled WGS sequence"/>
</dbReference>
<evidence type="ECO:0000313" key="10">
    <source>
        <dbReference type="EMBL" id="PAR20076.1"/>
    </source>
</evidence>
<dbReference type="InterPro" id="IPR050531">
    <property type="entry name" value="SdhE_FAD_assembly_factor"/>
</dbReference>
<dbReference type="EMBL" id="JJMN01000070">
    <property type="protein sequence ID" value="KDO13072.1"/>
    <property type="molecule type" value="Genomic_DNA"/>
</dbReference>
<evidence type="ECO:0000256" key="5">
    <source>
        <dbReference type="ARBA" id="ARBA00022490"/>
    </source>
</evidence>
<protein>
    <recommendedName>
        <fullName evidence="4">FAD assembly factor SdhE</fullName>
    </recommendedName>
</protein>
<comment type="subcellular location">
    <subcellularLocation>
        <location evidence="2">Cytoplasm</location>
    </subcellularLocation>
</comment>
<comment type="function">
    <text evidence="1">An FAD assembly protein, which accelerates covalent attachment of the cofactor into other proteins. Plays an essential role in the assembly of succinate dehydrogenase (SDH, respiratory complex II), an enzyme complex that is a component of both the tricarboxylic acid cycle and the electron transport chain, and which couples the oxidation of succinate to fumarate with the reduction of ubiquinone (coenzyme Q) to ubiquinol. Required for flavinylation (covalent attachment of FAD) of the flavoprotein subunit SdhA of SDH and other flavinylated proteins as well.</text>
</comment>
<reference evidence="14" key="3">
    <citation type="submission" date="2017-07" db="EMBL/GenBank/DDBJ databases">
        <authorList>
            <person name="Boucher Y."/>
            <person name="Orata F.D."/>
        </authorList>
    </citation>
    <scope>NUCLEOTIDE SEQUENCE [LARGE SCALE GENOMIC DNA]</scope>
    <source>
        <strain evidence="14">OYP9E10</strain>
    </source>
</reference>
<comment type="caution">
    <text evidence="9">The sequence shown here is derived from an EMBL/GenBank/DDBJ whole genome shotgun (WGS) entry which is preliminary data.</text>
</comment>
<dbReference type="AlphaFoldDB" id="A0A067BE25"/>
<dbReference type="PANTHER" id="PTHR39585:SF1">
    <property type="entry name" value="FAD ASSEMBLY FACTOR SDHE"/>
    <property type="match status" value="1"/>
</dbReference>
<dbReference type="PANTHER" id="PTHR39585">
    <property type="entry name" value="FAD ASSEMBLY FACTOR SDHE"/>
    <property type="match status" value="1"/>
</dbReference>
<dbReference type="EMBL" id="LCUF01000020">
    <property type="protein sequence ID" value="KQA22927.1"/>
    <property type="molecule type" value="Genomic_DNA"/>
</dbReference>
<gene>
    <name evidence="8" type="ORF">AAY55_14210</name>
    <name evidence="10" type="ORF">CGU03_13840</name>
    <name evidence="7" type="ORF">DP83_12020</name>
    <name evidence="9" type="ORF">XV92_15520</name>
</gene>
<evidence type="ECO:0000256" key="1">
    <source>
        <dbReference type="ARBA" id="ARBA00003135"/>
    </source>
</evidence>
<reference evidence="7 11" key="1">
    <citation type="submission" date="2014-04" db="EMBL/GenBank/DDBJ databases">
        <title>Vibrio metecus sp. nov., a close relative of Vibrio cholerae isolated from coastal brackish ponds and clinical specimens.</title>
        <authorList>
            <person name="Kirchberger P.C."/>
            <person name="Turnsek M."/>
            <person name="Hunt D.E."/>
            <person name="Haley B.J."/>
            <person name="Colwell R."/>
            <person name="Polz M.F."/>
            <person name="Tarr C.L."/>
            <person name="Boucher Y."/>
        </authorList>
    </citation>
    <scope>NUCLEOTIDE SEQUENCE [LARGE SCALE GENOMIC DNA]</scope>
    <source>
        <strain evidence="7">OP3H</strain>
        <strain evidence="11">PPCK-2014</strain>
    </source>
</reference>
<keyword evidence="11" id="KW-1185">Reference proteome</keyword>
<accession>A0A067BE25</accession>
<dbReference type="GO" id="GO:0034552">
    <property type="term" value="P:respiratory chain complex II assembly"/>
    <property type="evidence" value="ECO:0007669"/>
    <property type="project" value="UniProtKB-ARBA"/>
</dbReference>
<organism evidence="9 12">
    <name type="scientific">Vibrio metoecus</name>
    <dbReference type="NCBI Taxonomy" id="1481663"/>
    <lineage>
        <taxon>Bacteria</taxon>
        <taxon>Pseudomonadati</taxon>
        <taxon>Pseudomonadota</taxon>
        <taxon>Gammaproteobacteria</taxon>
        <taxon>Vibrionales</taxon>
        <taxon>Vibrionaceae</taxon>
        <taxon>Vibrio</taxon>
    </lineage>
</organism>
<reference evidence="12 13" key="2">
    <citation type="journal article" date="2015" name="Genome Biol. Evol.">
        <title>The Dynamics of Genetic Interactions between Vibrio metoecus and Vibrio cholerae, Two Close Relatives Co-Occurring in the Environment.</title>
        <authorList>
            <person name="Orata F.D."/>
            <person name="Kirchberger P.C."/>
            <person name="Meheust R."/>
            <person name="Barlow E.J."/>
            <person name="Tarr C.L."/>
            <person name="Boucher Y."/>
        </authorList>
    </citation>
    <scope>NUCLEOTIDE SEQUENCE [LARGE SCALE GENOMIC DNA]</scope>
    <source>
        <strain evidence="8 13">08-2459</strain>
        <strain evidence="9 12">YB5B04</strain>
    </source>
</reference>
<dbReference type="InterPro" id="IPR036714">
    <property type="entry name" value="SDH_sf"/>
</dbReference>
<evidence type="ECO:0000313" key="11">
    <source>
        <dbReference type="Proteomes" id="UP000027331"/>
    </source>
</evidence>
<keyword evidence="5" id="KW-0963">Cytoplasm</keyword>
<dbReference type="Proteomes" id="UP000050491">
    <property type="component" value="Unassembled WGS sequence"/>
</dbReference>
<reference evidence="10" key="4">
    <citation type="submission" date="2017-07" db="EMBL/GenBank/DDBJ databases">
        <authorList>
            <person name="Sun Z.S."/>
            <person name="Albrecht U."/>
            <person name="Echele G."/>
            <person name="Lee C.C."/>
        </authorList>
    </citation>
    <scope>NUCLEOTIDE SEQUENCE [LARGE SCALE GENOMIC DNA]</scope>
    <source>
        <strain evidence="10">OYP9E10</strain>
    </source>
</reference>
<dbReference type="FunFam" id="1.10.150.250:FF:000001">
    <property type="entry name" value="FAD assembly factor SdhE"/>
    <property type="match status" value="1"/>
</dbReference>
<dbReference type="PATRIC" id="fig|1481663.10.peg.528"/>
<dbReference type="Proteomes" id="UP000053724">
    <property type="component" value="Unassembled WGS sequence"/>
</dbReference>
<dbReference type="GeneID" id="94012882"/>
<dbReference type="RefSeq" id="WP_000287744.1">
    <property type="nucleotide sequence ID" value="NZ_ACZT01000022.1"/>
</dbReference>
<dbReference type="GO" id="GO:0006105">
    <property type="term" value="P:succinate metabolic process"/>
    <property type="evidence" value="ECO:0007669"/>
    <property type="project" value="TreeGrafter"/>
</dbReference>
<name>A0A067BE25_VIBMT</name>
<dbReference type="EMBL" id="NMSH01000023">
    <property type="protein sequence ID" value="PAR20076.1"/>
    <property type="molecule type" value="Genomic_DNA"/>
</dbReference>
<evidence type="ECO:0000256" key="2">
    <source>
        <dbReference type="ARBA" id="ARBA00004496"/>
    </source>
</evidence>
<evidence type="ECO:0000313" key="12">
    <source>
        <dbReference type="Proteomes" id="UP000050491"/>
    </source>
</evidence>